<feature type="domain" description="DUF7083" evidence="1">
    <location>
        <begin position="33"/>
        <end position="81"/>
    </location>
</feature>
<evidence type="ECO:0000313" key="2">
    <source>
        <dbReference type="EnsemblMetazoa" id="CJA43060.1"/>
    </source>
</evidence>
<evidence type="ECO:0000313" key="3">
    <source>
        <dbReference type="Proteomes" id="UP000005237"/>
    </source>
</evidence>
<reference evidence="2" key="2">
    <citation type="submission" date="2022-06" db="UniProtKB">
        <authorList>
            <consortium name="EnsemblMetazoa"/>
        </authorList>
    </citation>
    <scope>IDENTIFICATION</scope>
    <source>
        <strain evidence="2">DF5081</strain>
    </source>
</reference>
<organism evidence="2 3">
    <name type="scientific">Caenorhabditis japonica</name>
    <dbReference type="NCBI Taxonomy" id="281687"/>
    <lineage>
        <taxon>Eukaryota</taxon>
        <taxon>Metazoa</taxon>
        <taxon>Ecdysozoa</taxon>
        <taxon>Nematoda</taxon>
        <taxon>Chromadorea</taxon>
        <taxon>Rhabditida</taxon>
        <taxon>Rhabditina</taxon>
        <taxon>Rhabditomorpha</taxon>
        <taxon>Rhabditoidea</taxon>
        <taxon>Rhabditidae</taxon>
        <taxon>Peloderinae</taxon>
        <taxon>Caenorhabditis</taxon>
    </lineage>
</organism>
<sequence>MNSNSTSSKSSRNKFCKRLAALTTQTTDASRIINSLKNRIPTFTYAPEDGETFDKWFGRHEDTIKLDGADLNDTDKVRFILT</sequence>
<proteinExistence type="predicted"/>
<accession>A0A8R1EUR3</accession>
<dbReference type="Proteomes" id="UP000005237">
    <property type="component" value="Unassembled WGS sequence"/>
</dbReference>
<keyword evidence="3" id="KW-1185">Reference proteome</keyword>
<name>A0A8R1EUR3_CAEJA</name>
<evidence type="ECO:0000259" key="1">
    <source>
        <dbReference type="Pfam" id="PF23309"/>
    </source>
</evidence>
<reference evidence="3" key="1">
    <citation type="submission" date="2010-08" db="EMBL/GenBank/DDBJ databases">
        <authorList>
            <consortium name="Caenorhabditis japonica Sequencing Consortium"/>
            <person name="Wilson R.K."/>
        </authorList>
    </citation>
    <scope>NUCLEOTIDE SEQUENCE [LARGE SCALE GENOMIC DNA]</scope>
    <source>
        <strain evidence="3">DF5081</strain>
    </source>
</reference>
<dbReference type="Pfam" id="PF23309">
    <property type="entry name" value="DUF7083"/>
    <property type="match status" value="1"/>
</dbReference>
<protein>
    <recommendedName>
        <fullName evidence="1">DUF7083 domain-containing protein</fullName>
    </recommendedName>
</protein>
<dbReference type="AlphaFoldDB" id="A0A8R1EUR3"/>
<dbReference type="EnsemblMetazoa" id="CJA43060.1">
    <property type="protein sequence ID" value="CJA43060.1"/>
    <property type="gene ID" value="WBGene00218908"/>
</dbReference>
<dbReference type="InterPro" id="IPR055510">
    <property type="entry name" value="DUF7083"/>
</dbReference>